<name>A0A7S8EE18_9CHLR</name>
<comment type="similarity">
    <text evidence="1 4 6">Belongs to the IF-3 family.</text>
</comment>
<evidence type="ECO:0000256" key="2">
    <source>
        <dbReference type="ARBA" id="ARBA00022540"/>
    </source>
</evidence>
<evidence type="ECO:0000313" key="9">
    <source>
        <dbReference type="EMBL" id="QPC85265.1"/>
    </source>
</evidence>
<reference evidence="9 10" key="1">
    <citation type="submission" date="2020-02" db="EMBL/GenBank/DDBJ databases">
        <authorList>
            <person name="Zheng R.K."/>
            <person name="Sun C.M."/>
        </authorList>
    </citation>
    <scope>NUCLEOTIDE SEQUENCE [LARGE SCALE GENOMIC DNA]</scope>
    <source>
        <strain evidence="10">rifampicinis</strain>
    </source>
</reference>
<keyword evidence="2 4" id="KW-0396">Initiation factor</keyword>
<evidence type="ECO:0000259" key="8">
    <source>
        <dbReference type="Pfam" id="PF05198"/>
    </source>
</evidence>
<evidence type="ECO:0000256" key="1">
    <source>
        <dbReference type="ARBA" id="ARBA00005439"/>
    </source>
</evidence>
<gene>
    <name evidence="4 9" type="primary">infC</name>
    <name evidence="9" type="ORF">G4Y79_20330</name>
</gene>
<keyword evidence="10" id="KW-1185">Reference proteome</keyword>
<dbReference type="GO" id="GO:0005829">
    <property type="term" value="C:cytosol"/>
    <property type="evidence" value="ECO:0007669"/>
    <property type="project" value="TreeGrafter"/>
</dbReference>
<dbReference type="FunFam" id="3.10.20.80:FF:000001">
    <property type="entry name" value="Translation initiation factor IF-3"/>
    <property type="match status" value="1"/>
</dbReference>
<feature type="domain" description="Translation initiation factor 3 C-terminal" evidence="7">
    <location>
        <begin position="91"/>
        <end position="175"/>
    </location>
</feature>
<dbReference type="GO" id="GO:0043022">
    <property type="term" value="F:ribosome binding"/>
    <property type="evidence" value="ECO:0007669"/>
    <property type="project" value="UniProtKB-ARBA"/>
</dbReference>
<proteinExistence type="inferred from homology"/>
<evidence type="ECO:0000256" key="4">
    <source>
        <dbReference type="HAMAP-Rule" id="MF_00080"/>
    </source>
</evidence>
<accession>A0A7S8EE18</accession>
<comment type="subunit">
    <text evidence="4 6">Monomer.</text>
</comment>
<dbReference type="InterPro" id="IPR019814">
    <property type="entry name" value="Translation_initiation_fac_3_N"/>
</dbReference>
<dbReference type="GO" id="GO:0016020">
    <property type="term" value="C:membrane"/>
    <property type="evidence" value="ECO:0007669"/>
    <property type="project" value="TreeGrafter"/>
</dbReference>
<dbReference type="PANTHER" id="PTHR10938:SF0">
    <property type="entry name" value="TRANSLATION INITIATION FACTOR IF-3, MITOCHONDRIAL"/>
    <property type="match status" value="1"/>
</dbReference>
<comment type="subcellular location">
    <subcellularLocation>
        <location evidence="4 6">Cytoplasm</location>
    </subcellularLocation>
</comment>
<evidence type="ECO:0000259" key="7">
    <source>
        <dbReference type="Pfam" id="PF00707"/>
    </source>
</evidence>
<dbReference type="InterPro" id="IPR036788">
    <property type="entry name" value="T_IF-3_C_sf"/>
</dbReference>
<evidence type="ECO:0000313" key="10">
    <source>
        <dbReference type="Proteomes" id="UP000594468"/>
    </source>
</evidence>
<protein>
    <recommendedName>
        <fullName evidence="4 5">Translation initiation factor IF-3</fullName>
    </recommendedName>
</protein>
<keyword evidence="4" id="KW-0963">Cytoplasm</keyword>
<dbReference type="FunFam" id="3.30.110.10:FF:000001">
    <property type="entry name" value="Translation initiation factor IF-3"/>
    <property type="match status" value="1"/>
</dbReference>
<dbReference type="NCBIfam" id="TIGR00168">
    <property type="entry name" value="infC"/>
    <property type="match status" value="1"/>
</dbReference>
<dbReference type="HAMAP" id="MF_00080">
    <property type="entry name" value="IF_3"/>
    <property type="match status" value="1"/>
</dbReference>
<keyword evidence="3 4" id="KW-0648">Protein biosynthesis</keyword>
<dbReference type="Pfam" id="PF05198">
    <property type="entry name" value="IF3_N"/>
    <property type="match status" value="1"/>
</dbReference>
<dbReference type="SUPFAM" id="SSF55200">
    <property type="entry name" value="Translation initiation factor IF3, C-terminal domain"/>
    <property type="match status" value="1"/>
</dbReference>
<dbReference type="KEGG" id="pmet:G4Y79_20330"/>
<evidence type="ECO:0000256" key="3">
    <source>
        <dbReference type="ARBA" id="ARBA00022917"/>
    </source>
</evidence>
<dbReference type="InterPro" id="IPR019813">
    <property type="entry name" value="Translation_initiation_fac3_CS"/>
</dbReference>
<dbReference type="GO" id="GO:0003743">
    <property type="term" value="F:translation initiation factor activity"/>
    <property type="evidence" value="ECO:0007669"/>
    <property type="project" value="UniProtKB-UniRule"/>
</dbReference>
<dbReference type="Gene3D" id="3.30.110.10">
    <property type="entry name" value="Translation initiation factor 3 (IF-3), C-terminal domain"/>
    <property type="match status" value="1"/>
</dbReference>
<dbReference type="SUPFAM" id="SSF54364">
    <property type="entry name" value="Translation initiation factor IF3, N-terminal domain"/>
    <property type="match status" value="1"/>
</dbReference>
<dbReference type="InterPro" id="IPR036787">
    <property type="entry name" value="T_IF-3_N_sf"/>
</dbReference>
<dbReference type="PROSITE" id="PS00938">
    <property type="entry name" value="IF3"/>
    <property type="match status" value="1"/>
</dbReference>
<dbReference type="Gene3D" id="3.10.20.80">
    <property type="entry name" value="Translation initiation factor 3 (IF-3), N-terminal domain"/>
    <property type="match status" value="1"/>
</dbReference>
<dbReference type="RefSeq" id="WP_195173328.1">
    <property type="nucleotide sequence ID" value="NZ_CP062983.1"/>
</dbReference>
<dbReference type="Proteomes" id="UP000594468">
    <property type="component" value="Chromosome"/>
</dbReference>
<feature type="domain" description="Translation initiation factor 3 N-terminal" evidence="8">
    <location>
        <begin position="8"/>
        <end position="84"/>
    </location>
</feature>
<dbReference type="GO" id="GO:0032790">
    <property type="term" value="P:ribosome disassembly"/>
    <property type="evidence" value="ECO:0007669"/>
    <property type="project" value="TreeGrafter"/>
</dbReference>
<dbReference type="AlphaFoldDB" id="A0A7S8EE18"/>
<organism evidence="9 10">
    <name type="scientific">Phototrophicus methaneseepsis</name>
    <dbReference type="NCBI Taxonomy" id="2710758"/>
    <lineage>
        <taxon>Bacteria</taxon>
        <taxon>Bacillati</taxon>
        <taxon>Chloroflexota</taxon>
        <taxon>Candidatus Thermofontia</taxon>
        <taxon>Phototrophicales</taxon>
        <taxon>Phototrophicaceae</taxon>
        <taxon>Phototrophicus</taxon>
    </lineage>
</organism>
<comment type="function">
    <text evidence="4 6">IF-3 binds to the 30S ribosomal subunit and shifts the equilibrium between 70S ribosomes and their 50S and 30S subunits in favor of the free subunits, thus enhancing the availability of 30S subunits on which protein synthesis initiation begins.</text>
</comment>
<evidence type="ECO:0000256" key="5">
    <source>
        <dbReference type="NCBIfam" id="TIGR00168"/>
    </source>
</evidence>
<sequence>MSGSDYRINQEIRAREVRLIVEEAGEKGPTSRNVGIVPLREALGMATERGLDLVEVAPEANPPVCKVMDFGKFQYEQKRKEKRAKKNQVKIEVKEIQLKPKTDDYHLGISLKRARKWLEEGKKVKVRLRFRGREITHSHIGRERLEGVKDELSDVSVVEQMPNMEGRDMLMVLAPIAEKK</sequence>
<evidence type="ECO:0000256" key="6">
    <source>
        <dbReference type="RuleBase" id="RU000646"/>
    </source>
</evidence>
<dbReference type="InterPro" id="IPR001288">
    <property type="entry name" value="Translation_initiation_fac_3"/>
</dbReference>
<dbReference type="Pfam" id="PF00707">
    <property type="entry name" value="IF3_C"/>
    <property type="match status" value="1"/>
</dbReference>
<dbReference type="InterPro" id="IPR019815">
    <property type="entry name" value="Translation_initiation_fac_3_C"/>
</dbReference>
<dbReference type="PANTHER" id="PTHR10938">
    <property type="entry name" value="TRANSLATION INITIATION FACTOR IF-3"/>
    <property type="match status" value="1"/>
</dbReference>
<dbReference type="EMBL" id="CP062983">
    <property type="protein sequence ID" value="QPC85265.1"/>
    <property type="molecule type" value="Genomic_DNA"/>
</dbReference>